<dbReference type="InterPro" id="IPR050328">
    <property type="entry name" value="Dev_Immune_Receptor"/>
</dbReference>
<keyword evidence="2" id="KW-0812">Transmembrane</keyword>
<keyword evidence="2" id="KW-1133">Transmembrane helix</keyword>
<proteinExistence type="predicted"/>
<keyword evidence="2" id="KW-0472">Membrane</keyword>
<evidence type="ECO:0000256" key="1">
    <source>
        <dbReference type="ARBA" id="ARBA00022729"/>
    </source>
</evidence>
<organism evidence="4">
    <name type="scientific">Wuchereria bancrofti</name>
    <dbReference type="NCBI Taxonomy" id="6293"/>
    <lineage>
        <taxon>Eukaryota</taxon>
        <taxon>Metazoa</taxon>
        <taxon>Ecdysozoa</taxon>
        <taxon>Nematoda</taxon>
        <taxon>Chromadorea</taxon>
        <taxon>Rhabditida</taxon>
        <taxon>Spirurina</taxon>
        <taxon>Spiruromorpha</taxon>
        <taxon>Filarioidea</taxon>
        <taxon>Onchocercidae</taxon>
        <taxon>Wuchereria</taxon>
    </lineage>
</organism>
<sequence length="471" mass="53448">MLTLRSCVFLFFLVVKAQRSQFDVNCPRLCHCNKTTVECRHTKMQGSGMFLTMRPEAYPDLDTIAVTGNSIGDLAGSNIFGRNVTHRFLIYLTMLLAPSIHTLFEPYRQWNISICTIMQSNELVLIHSGQWNVRLRVLDMSNLFSSSVSLSERPRLLANTFVDSVNEFNDLQELILRDNDLIEILSDMLCKLNGLIRLHLSGNKMKKFSVKSNCLQNLVVLDISGNEFSTLSTHLWEVLPSLTTVDISSNPLYCDCDIMPAIKELSRSPTSSFNQGYAICVAPEYRKGQNIFEISNSVCKDSHQFVYWTLFVVLLSATTIFYLICRNLNKLRHLALIAGYSKLGGENEQVASSPQLLNFIDNFSQIHKSLKNFFAFQRSLPPHPKCVLLCVVKMLFRHKEEKKIVSLYEIERLYFDNALITYIGASYQLNILTKACNSGEAKCYVVEGLTTSERSEGELAIYNQTGDLRAN</sequence>
<evidence type="ECO:0008006" key="5">
    <source>
        <dbReference type="Google" id="ProtNLM"/>
    </source>
</evidence>
<dbReference type="PANTHER" id="PTHR24373">
    <property type="entry name" value="SLIT RELATED LEUCINE-RICH REPEAT NEURONAL PROTEIN"/>
    <property type="match status" value="1"/>
</dbReference>
<dbReference type="WBParaSite" id="maker-PairedContig_5086-snap-gene-0.8-mRNA-1">
    <property type="protein sequence ID" value="maker-PairedContig_5086-snap-gene-0.8-mRNA-1"/>
    <property type="gene ID" value="maker-PairedContig_5086-snap-gene-0.8"/>
</dbReference>
<feature type="signal peptide" evidence="3">
    <location>
        <begin position="1"/>
        <end position="17"/>
    </location>
</feature>
<dbReference type="AlphaFoldDB" id="A0A1I8EV31"/>
<dbReference type="Gene3D" id="3.80.10.10">
    <property type="entry name" value="Ribonuclease Inhibitor"/>
    <property type="match status" value="1"/>
</dbReference>
<evidence type="ECO:0000313" key="4">
    <source>
        <dbReference type="WBParaSite" id="maker-PairedContig_5086-snap-gene-0.8-mRNA-1"/>
    </source>
</evidence>
<dbReference type="SUPFAM" id="SSF52058">
    <property type="entry name" value="L domain-like"/>
    <property type="match status" value="1"/>
</dbReference>
<keyword evidence="1 3" id="KW-0732">Signal</keyword>
<feature type="transmembrane region" description="Helical" evidence="2">
    <location>
        <begin position="305"/>
        <end position="325"/>
    </location>
</feature>
<dbReference type="InterPro" id="IPR032675">
    <property type="entry name" value="LRR_dom_sf"/>
</dbReference>
<accession>A0A1I8EV31</accession>
<dbReference type="STRING" id="6293.A0A1I8EV31"/>
<feature type="chain" id="PRO_5009318391" description="LRRCT domain-containing protein" evidence="3">
    <location>
        <begin position="18"/>
        <end position="471"/>
    </location>
</feature>
<protein>
    <recommendedName>
        <fullName evidence="5">LRRCT domain-containing protein</fullName>
    </recommendedName>
</protein>
<evidence type="ECO:0000256" key="3">
    <source>
        <dbReference type="SAM" id="SignalP"/>
    </source>
</evidence>
<dbReference type="PANTHER" id="PTHR24373:SF275">
    <property type="entry name" value="TIR DOMAIN-CONTAINING PROTEIN"/>
    <property type="match status" value="1"/>
</dbReference>
<name>A0A1I8EV31_WUCBA</name>
<evidence type="ECO:0000256" key="2">
    <source>
        <dbReference type="SAM" id="Phobius"/>
    </source>
</evidence>
<reference evidence="4" key="1">
    <citation type="submission" date="2016-11" db="UniProtKB">
        <authorList>
            <consortium name="WormBaseParasite"/>
        </authorList>
    </citation>
    <scope>IDENTIFICATION</scope>
    <source>
        <strain evidence="4">pt0022</strain>
    </source>
</reference>